<accession>A0ABT1F366</accession>
<dbReference type="EMBL" id="JAMYZZ010000042">
    <property type="protein sequence ID" value="MCP1259646.1"/>
    <property type="molecule type" value="Genomic_DNA"/>
</dbReference>
<reference evidence="1 2" key="1">
    <citation type="submission" date="2022-06" db="EMBL/GenBank/DDBJ databases">
        <title>Acetobacer genomes from food samples.</title>
        <authorList>
            <person name="Sombolestani A."/>
        </authorList>
    </citation>
    <scope>NUCLEOTIDE SEQUENCE [LARGE SCALE GENOMIC DNA]</scope>
    <source>
        <strain evidence="1 2">R-83285</strain>
    </source>
</reference>
<dbReference type="Proteomes" id="UP001523528">
    <property type="component" value="Unassembled WGS sequence"/>
</dbReference>
<proteinExistence type="predicted"/>
<protein>
    <submittedName>
        <fullName evidence="1">Uncharacterized protein</fullName>
    </submittedName>
</protein>
<keyword evidence="2" id="KW-1185">Reference proteome</keyword>
<dbReference type="RefSeq" id="WP_253544302.1">
    <property type="nucleotide sequence ID" value="NZ_JAMYZY010000044.1"/>
</dbReference>
<comment type="caution">
    <text evidence="1">The sequence shown here is derived from an EMBL/GenBank/DDBJ whole genome shotgun (WGS) entry which is preliminary data.</text>
</comment>
<evidence type="ECO:0000313" key="1">
    <source>
        <dbReference type="EMBL" id="MCP1259646.1"/>
    </source>
</evidence>
<evidence type="ECO:0000313" key="2">
    <source>
        <dbReference type="Proteomes" id="UP001523528"/>
    </source>
</evidence>
<sequence length="64" mass="7002">MTKKPEPTPRLVVVCALLAVLVAEACLKVAMTSGDDSRKDAFMMPCVQHQDVKTCLAAWEKTKP</sequence>
<organism evidence="1 2">
    <name type="scientific">Acetobacter lambici</name>
    <dbReference type="NCBI Taxonomy" id="1332824"/>
    <lineage>
        <taxon>Bacteria</taxon>
        <taxon>Pseudomonadati</taxon>
        <taxon>Pseudomonadota</taxon>
        <taxon>Alphaproteobacteria</taxon>
        <taxon>Acetobacterales</taxon>
        <taxon>Acetobacteraceae</taxon>
        <taxon>Acetobacter</taxon>
    </lineage>
</organism>
<name>A0ABT1F366_9PROT</name>
<gene>
    <name evidence="1" type="ORF">NKW50_13710</name>
</gene>